<keyword evidence="3" id="KW-1185">Reference proteome</keyword>
<dbReference type="Proteomes" id="UP000078507">
    <property type="component" value="Unassembled WGS sequence"/>
</dbReference>
<dbReference type="AlphaFoldDB" id="A0A178XFY0"/>
<reference evidence="2 3" key="1">
    <citation type="submission" date="2015-11" db="EMBL/GenBank/DDBJ databases">
        <title>Ensifer anhuiense sp. nov., an effective nitrogen fixation bacterium with Glycine soja.</title>
        <authorList>
            <person name="Yan H."/>
            <person name="Chen W."/>
        </authorList>
    </citation>
    <scope>NUCLEOTIDE SEQUENCE [LARGE SCALE GENOMIC DNA]</scope>
    <source>
        <strain evidence="2 3">LMG 7837</strain>
    </source>
</reference>
<evidence type="ECO:0000256" key="1">
    <source>
        <dbReference type="SAM" id="MobiDB-lite"/>
    </source>
</evidence>
<sequence length="66" mass="7450">MLQTAEGETWEHHFRAGGSSKRFAERIGDPGLAEETAGIEEDRSLSSAESRQRQKRCAGVILRRHR</sequence>
<gene>
    <name evidence="2" type="ORF">ATB98_22780</name>
</gene>
<dbReference type="STRING" id="36856.ATB98_22780"/>
<proteinExistence type="predicted"/>
<dbReference type="EMBL" id="LNQB01000102">
    <property type="protein sequence ID" value="OAP34159.1"/>
    <property type="molecule type" value="Genomic_DNA"/>
</dbReference>
<organism evidence="2 3">
    <name type="scientific">Sinorhizobium saheli</name>
    <dbReference type="NCBI Taxonomy" id="36856"/>
    <lineage>
        <taxon>Bacteria</taxon>
        <taxon>Pseudomonadati</taxon>
        <taxon>Pseudomonadota</taxon>
        <taxon>Alphaproteobacteria</taxon>
        <taxon>Hyphomicrobiales</taxon>
        <taxon>Rhizobiaceae</taxon>
        <taxon>Sinorhizobium/Ensifer group</taxon>
        <taxon>Sinorhizobium</taxon>
    </lineage>
</organism>
<evidence type="ECO:0000313" key="2">
    <source>
        <dbReference type="EMBL" id="OAP34159.1"/>
    </source>
</evidence>
<evidence type="ECO:0000313" key="3">
    <source>
        <dbReference type="Proteomes" id="UP000078507"/>
    </source>
</evidence>
<name>A0A178XFY0_SINSA</name>
<comment type="caution">
    <text evidence="2">The sequence shown here is derived from an EMBL/GenBank/DDBJ whole genome shotgun (WGS) entry which is preliminary data.</text>
</comment>
<protein>
    <submittedName>
        <fullName evidence="2">Uncharacterized protein</fullName>
    </submittedName>
</protein>
<feature type="region of interest" description="Disordered" evidence="1">
    <location>
        <begin position="1"/>
        <end position="66"/>
    </location>
</feature>
<accession>A0A178XFY0</accession>